<dbReference type="Pfam" id="PF03466">
    <property type="entry name" value="LysR_substrate"/>
    <property type="match status" value="1"/>
</dbReference>
<keyword evidence="3" id="KW-0238">DNA-binding</keyword>
<evidence type="ECO:0000259" key="5">
    <source>
        <dbReference type="PROSITE" id="PS50931"/>
    </source>
</evidence>
<dbReference type="InterPro" id="IPR036388">
    <property type="entry name" value="WH-like_DNA-bd_sf"/>
</dbReference>
<keyword evidence="7" id="KW-1185">Reference proteome</keyword>
<feature type="domain" description="HTH lysR-type" evidence="5">
    <location>
        <begin position="1"/>
        <end position="58"/>
    </location>
</feature>
<dbReference type="PANTHER" id="PTHR30126">
    <property type="entry name" value="HTH-TYPE TRANSCRIPTIONAL REGULATOR"/>
    <property type="match status" value="1"/>
</dbReference>
<dbReference type="PROSITE" id="PS50931">
    <property type="entry name" value="HTH_LYSR"/>
    <property type="match status" value="1"/>
</dbReference>
<dbReference type="CDD" id="cd05466">
    <property type="entry name" value="PBP2_LTTR_substrate"/>
    <property type="match status" value="1"/>
</dbReference>
<dbReference type="PANTHER" id="PTHR30126:SF81">
    <property type="entry name" value="HTH-TYPE TRANSCRIPTIONAL REGULATOR ILVY"/>
    <property type="match status" value="1"/>
</dbReference>
<evidence type="ECO:0000256" key="3">
    <source>
        <dbReference type="ARBA" id="ARBA00023125"/>
    </source>
</evidence>
<dbReference type="PRINTS" id="PR00039">
    <property type="entry name" value="HTHLYSR"/>
</dbReference>
<dbReference type="InterPro" id="IPR000847">
    <property type="entry name" value="LysR_HTH_N"/>
</dbReference>
<evidence type="ECO:0000256" key="2">
    <source>
        <dbReference type="ARBA" id="ARBA00023015"/>
    </source>
</evidence>
<dbReference type="RefSeq" id="WP_280942166.1">
    <property type="nucleotide sequence ID" value="NZ_JARYGX010000017.1"/>
</dbReference>
<reference evidence="6" key="2">
    <citation type="submission" date="2023-04" db="EMBL/GenBank/DDBJ databases">
        <authorList>
            <person name="Sun J.-Q."/>
        </authorList>
    </citation>
    <scope>NUCLEOTIDE SEQUENCE</scope>
    <source>
        <strain evidence="6">CC-YY355</strain>
    </source>
</reference>
<proteinExistence type="inferred from homology"/>
<evidence type="ECO:0000313" key="6">
    <source>
        <dbReference type="EMBL" id="MDH7452955.1"/>
    </source>
</evidence>
<reference evidence="6" key="1">
    <citation type="journal article" date="2007" name="Int. J. Syst. Evol. Microbiol.">
        <title>Luteimonas composti sp. nov., a moderately thermophilic bacterium isolated from food waste.</title>
        <authorList>
            <person name="Young C.C."/>
            <person name="Kampfer P."/>
            <person name="Chen W.M."/>
            <person name="Yen W.S."/>
            <person name="Arun A.B."/>
            <person name="Lai W.A."/>
            <person name="Shen F.T."/>
            <person name="Rekha P.D."/>
            <person name="Lin K.Y."/>
            <person name="Chou J.H."/>
        </authorList>
    </citation>
    <scope>NUCLEOTIDE SEQUENCE</scope>
    <source>
        <strain evidence="6">CC-YY355</strain>
    </source>
</reference>
<evidence type="ECO:0000313" key="7">
    <source>
        <dbReference type="Proteomes" id="UP001160550"/>
    </source>
</evidence>
<dbReference type="Gene3D" id="3.40.190.290">
    <property type="match status" value="1"/>
</dbReference>
<keyword evidence="4" id="KW-0804">Transcription</keyword>
<dbReference type="InterPro" id="IPR036390">
    <property type="entry name" value="WH_DNA-bd_sf"/>
</dbReference>
<organism evidence="6 7">
    <name type="scientific">Luteimonas composti</name>
    <dbReference type="NCBI Taxonomy" id="398257"/>
    <lineage>
        <taxon>Bacteria</taxon>
        <taxon>Pseudomonadati</taxon>
        <taxon>Pseudomonadota</taxon>
        <taxon>Gammaproteobacteria</taxon>
        <taxon>Lysobacterales</taxon>
        <taxon>Lysobacteraceae</taxon>
        <taxon>Luteimonas</taxon>
    </lineage>
</organism>
<comment type="similarity">
    <text evidence="1">Belongs to the LysR transcriptional regulatory family.</text>
</comment>
<dbReference type="Pfam" id="PF00126">
    <property type="entry name" value="HTH_1"/>
    <property type="match status" value="1"/>
</dbReference>
<sequence length="296" mass="31653">MDLGALDAFVAIADTGSFSAAGERLFLTQPAVSKRIAALEAQLGRRLFDRVGREVALTEAGLALLPRARRILAELDDSRRALGNLDAEVGGRLSLATSHHVGLHRLPPLLRAFSQSHPAVALDIQFLDSERAWAQVLGGRAELALTTLGPAAPPLQAVPVWDDPLEFVVAPDHPLAARRTVRLDGIAAHPAVLPDANTFTHRIVADCFASAGLAPQLRMTTNYMETLKMLVSVGLAWSVLPHTMLDAQTRVLRVPGIRLRRQLGHVSHTGRTLSNAARAFMALLDGAAGGRRTGAT</sequence>
<accession>A0ABT6MQR1</accession>
<name>A0ABT6MQR1_9GAMM</name>
<gene>
    <name evidence="6" type="ORF">QF205_07680</name>
</gene>
<dbReference type="Proteomes" id="UP001160550">
    <property type="component" value="Unassembled WGS sequence"/>
</dbReference>
<evidence type="ECO:0000256" key="1">
    <source>
        <dbReference type="ARBA" id="ARBA00009437"/>
    </source>
</evidence>
<dbReference type="SUPFAM" id="SSF46785">
    <property type="entry name" value="Winged helix' DNA-binding domain"/>
    <property type="match status" value="1"/>
</dbReference>
<comment type="caution">
    <text evidence="6">The sequence shown here is derived from an EMBL/GenBank/DDBJ whole genome shotgun (WGS) entry which is preliminary data.</text>
</comment>
<dbReference type="InterPro" id="IPR005119">
    <property type="entry name" value="LysR_subst-bd"/>
</dbReference>
<dbReference type="EMBL" id="JARYGX010000017">
    <property type="protein sequence ID" value="MDH7452955.1"/>
    <property type="molecule type" value="Genomic_DNA"/>
</dbReference>
<protein>
    <submittedName>
        <fullName evidence="6">LysR family transcriptional regulator</fullName>
    </submittedName>
</protein>
<keyword evidence="2" id="KW-0805">Transcription regulation</keyword>
<dbReference type="Gene3D" id="1.10.10.10">
    <property type="entry name" value="Winged helix-like DNA-binding domain superfamily/Winged helix DNA-binding domain"/>
    <property type="match status" value="1"/>
</dbReference>
<dbReference type="SUPFAM" id="SSF53850">
    <property type="entry name" value="Periplasmic binding protein-like II"/>
    <property type="match status" value="1"/>
</dbReference>
<evidence type="ECO:0000256" key="4">
    <source>
        <dbReference type="ARBA" id="ARBA00023163"/>
    </source>
</evidence>